<dbReference type="Gene3D" id="1.10.506.10">
    <property type="entry name" value="GTPase Activation - p120gap, domain 1"/>
    <property type="match status" value="1"/>
</dbReference>
<sequence length="783" mass="86758">MGNGAKPNHVVGIHRRAGQAHNAPPIQPTSDAPQGPYNAVGSQVGSQTSSPWTVPAHFLQPQATRLDSLSLFNSVSSLQSNDTSSYPPIYIRFSSAEVHDTWFALLHAHSVPETFVNGVPSLPIYDEEAVQHRKWRALSLNIDWLDGLDGSEEGGVREGPSSSSNKDSLSGSPWVDFDFYCDILLDDLLVGRTTIKRWSRPPNSPMRVDWHERFEQSDLPSLGNLQLLIWRMRAERLEKERSPLNSSGPDGQRQRLTSLASSSISAGVAFISHAVGLSHKERQQTCIGQVQLALSDFTRGELVDGKWEVISFGSRVPWRTGPPLTTWLKIKVDECNIMPLKAYSELSSFLKPSETFLLLNHSCFTKGKGTSSFQKACLPTLQRCLYDLSVEDSTIIQDASHILTLEIANLWEKTAAHPGSSVNNTLFRSGAVHSKVVELIMSNLGREWLVNSLGHFIQDVISEKSASKSGHSKGEKKSGKEGGGTATPDYGSAHAKAKVDDDTLMFWCDKAWCYIWNARDQCPNELRQIFFTIRTEVESRFNLKPARRLQGLHSKPRKDYSTSATAEDSPDYPESGEAQAPNQSKYENFKYQVISGFAFLRFFSPALLSPHLYNLSNGRLDDNVGDILKAVARALQQLANLTPGHSTEVLLQRFSRKYSGDMVDYLQSISTVLSPAPSAPTTLPANQTSIRENPWVSPAVTHALQSRSKSLPPLHQESIPPLPHLVDPARCLSIIASTVARHARDDEAEESAGPTSMAAQWRNFQSICLRMQYYIIMCSVSYT</sequence>
<accession>A0A0C3LAF3</accession>
<dbReference type="InterPro" id="IPR008936">
    <property type="entry name" value="Rho_GTPase_activation_prot"/>
</dbReference>
<evidence type="ECO:0000313" key="5">
    <source>
        <dbReference type="Proteomes" id="UP000054248"/>
    </source>
</evidence>
<dbReference type="PANTHER" id="PTHR10194">
    <property type="entry name" value="RAS GTPASE-ACTIVATING PROTEINS"/>
    <property type="match status" value="1"/>
</dbReference>
<feature type="region of interest" description="Disordered" evidence="2">
    <location>
        <begin position="467"/>
        <end position="492"/>
    </location>
</feature>
<feature type="domain" description="Ras-GAP" evidence="3">
    <location>
        <begin position="385"/>
        <end position="640"/>
    </location>
</feature>
<dbReference type="AlphaFoldDB" id="A0A0C3LAF3"/>
<dbReference type="OrthoDB" id="775356at2759"/>
<keyword evidence="1" id="KW-0343">GTPase activation</keyword>
<feature type="compositionally biased region" description="Basic and acidic residues" evidence="2">
    <location>
        <begin position="467"/>
        <end position="480"/>
    </location>
</feature>
<feature type="region of interest" description="Disordered" evidence="2">
    <location>
        <begin position="19"/>
        <end position="48"/>
    </location>
</feature>
<feature type="region of interest" description="Disordered" evidence="2">
    <location>
        <begin position="552"/>
        <end position="581"/>
    </location>
</feature>
<keyword evidence="5" id="KW-1185">Reference proteome</keyword>
<dbReference type="PANTHER" id="PTHR10194:SF60">
    <property type="entry name" value="RAS GTPASE-ACTIVATING PROTEIN RASKOL"/>
    <property type="match status" value="1"/>
</dbReference>
<proteinExistence type="predicted"/>
<organism evidence="4 5">
    <name type="scientific">Tulasnella calospora MUT 4182</name>
    <dbReference type="NCBI Taxonomy" id="1051891"/>
    <lineage>
        <taxon>Eukaryota</taxon>
        <taxon>Fungi</taxon>
        <taxon>Dikarya</taxon>
        <taxon>Basidiomycota</taxon>
        <taxon>Agaricomycotina</taxon>
        <taxon>Agaricomycetes</taxon>
        <taxon>Cantharellales</taxon>
        <taxon>Tulasnellaceae</taxon>
        <taxon>Tulasnella</taxon>
    </lineage>
</organism>
<dbReference type="Proteomes" id="UP000054248">
    <property type="component" value="Unassembled WGS sequence"/>
</dbReference>
<dbReference type="Pfam" id="PF00616">
    <property type="entry name" value="RasGAP"/>
    <property type="match status" value="1"/>
</dbReference>
<evidence type="ECO:0000313" key="4">
    <source>
        <dbReference type="EMBL" id="KIO30858.1"/>
    </source>
</evidence>
<reference evidence="5" key="2">
    <citation type="submission" date="2015-01" db="EMBL/GenBank/DDBJ databases">
        <title>Evolutionary Origins and Diversification of the Mycorrhizal Mutualists.</title>
        <authorList>
            <consortium name="DOE Joint Genome Institute"/>
            <consortium name="Mycorrhizal Genomics Consortium"/>
            <person name="Kohler A."/>
            <person name="Kuo A."/>
            <person name="Nagy L.G."/>
            <person name="Floudas D."/>
            <person name="Copeland A."/>
            <person name="Barry K.W."/>
            <person name="Cichocki N."/>
            <person name="Veneault-Fourrey C."/>
            <person name="LaButti K."/>
            <person name="Lindquist E.A."/>
            <person name="Lipzen A."/>
            <person name="Lundell T."/>
            <person name="Morin E."/>
            <person name="Murat C."/>
            <person name="Riley R."/>
            <person name="Ohm R."/>
            <person name="Sun H."/>
            <person name="Tunlid A."/>
            <person name="Henrissat B."/>
            <person name="Grigoriev I.V."/>
            <person name="Hibbett D.S."/>
            <person name="Martin F."/>
        </authorList>
    </citation>
    <scope>NUCLEOTIDE SEQUENCE [LARGE SCALE GENOMIC DNA]</scope>
    <source>
        <strain evidence="5">MUT 4182</strain>
    </source>
</reference>
<dbReference type="SUPFAM" id="SSF48350">
    <property type="entry name" value="GTPase activation domain, GAP"/>
    <property type="match status" value="1"/>
</dbReference>
<dbReference type="PROSITE" id="PS50018">
    <property type="entry name" value="RAS_GTPASE_ACTIV_2"/>
    <property type="match status" value="1"/>
</dbReference>
<dbReference type="InterPro" id="IPR001936">
    <property type="entry name" value="RasGAP_dom"/>
</dbReference>
<dbReference type="GO" id="GO:0005096">
    <property type="term" value="F:GTPase activator activity"/>
    <property type="evidence" value="ECO:0007669"/>
    <property type="project" value="UniProtKB-KW"/>
</dbReference>
<gene>
    <name evidence="4" type="ORF">M407DRAFT_222537</name>
</gene>
<dbReference type="STRING" id="1051891.A0A0C3LAF3"/>
<dbReference type="SMART" id="SM00323">
    <property type="entry name" value="RasGAP"/>
    <property type="match status" value="1"/>
</dbReference>
<dbReference type="HOGENOM" id="CLU_011610_0_0_1"/>
<evidence type="ECO:0000256" key="2">
    <source>
        <dbReference type="SAM" id="MobiDB-lite"/>
    </source>
</evidence>
<reference evidence="4 5" key="1">
    <citation type="submission" date="2014-04" db="EMBL/GenBank/DDBJ databases">
        <authorList>
            <consortium name="DOE Joint Genome Institute"/>
            <person name="Kuo A."/>
            <person name="Girlanda M."/>
            <person name="Perotto S."/>
            <person name="Kohler A."/>
            <person name="Nagy L.G."/>
            <person name="Floudas D."/>
            <person name="Copeland A."/>
            <person name="Barry K.W."/>
            <person name="Cichocki N."/>
            <person name="Veneault-Fourrey C."/>
            <person name="LaButti K."/>
            <person name="Lindquist E.A."/>
            <person name="Lipzen A."/>
            <person name="Lundell T."/>
            <person name="Morin E."/>
            <person name="Murat C."/>
            <person name="Sun H."/>
            <person name="Tunlid A."/>
            <person name="Henrissat B."/>
            <person name="Grigoriev I.V."/>
            <person name="Hibbett D.S."/>
            <person name="Martin F."/>
            <person name="Nordberg H.P."/>
            <person name="Cantor M.N."/>
            <person name="Hua S.X."/>
        </authorList>
    </citation>
    <scope>NUCLEOTIDE SEQUENCE [LARGE SCALE GENOMIC DNA]</scope>
    <source>
        <strain evidence="4 5">MUT 4182</strain>
    </source>
</reference>
<dbReference type="InterPro" id="IPR039360">
    <property type="entry name" value="Ras_GTPase"/>
</dbReference>
<protein>
    <recommendedName>
        <fullName evidence="3">Ras-GAP domain-containing protein</fullName>
    </recommendedName>
</protein>
<evidence type="ECO:0000259" key="3">
    <source>
        <dbReference type="PROSITE" id="PS50018"/>
    </source>
</evidence>
<name>A0A0C3LAF3_9AGAM</name>
<dbReference type="EMBL" id="KN822968">
    <property type="protein sequence ID" value="KIO30858.1"/>
    <property type="molecule type" value="Genomic_DNA"/>
</dbReference>
<evidence type="ECO:0000256" key="1">
    <source>
        <dbReference type="ARBA" id="ARBA00022468"/>
    </source>
</evidence>